<protein>
    <recommendedName>
        <fullName evidence="1">DUF7344 domain-containing protein</fullName>
    </recommendedName>
</protein>
<dbReference type="KEGG" id="htu:Htur_4539"/>
<evidence type="ECO:0000259" key="1">
    <source>
        <dbReference type="Pfam" id="PF24035"/>
    </source>
</evidence>
<dbReference type="AlphaFoldDB" id="D2S1U6"/>
<dbReference type="Pfam" id="PF24035">
    <property type="entry name" value="DUF7344"/>
    <property type="match status" value="1"/>
</dbReference>
<dbReference type="InterPro" id="IPR036388">
    <property type="entry name" value="WH-like_DNA-bd_sf"/>
</dbReference>
<dbReference type="Proteomes" id="UP000001903">
    <property type="component" value="Plasmid pHTUR02"/>
</dbReference>
<keyword evidence="2" id="KW-0614">Plasmid</keyword>
<accession>D2S1U6</accession>
<gene>
    <name evidence="2" type="ordered locus">Htur_4539</name>
</gene>
<proteinExistence type="predicted"/>
<dbReference type="Gene3D" id="1.10.10.10">
    <property type="entry name" value="Winged helix-like DNA-binding domain superfamily/Winged helix DNA-binding domain"/>
    <property type="match status" value="1"/>
</dbReference>
<dbReference type="HOGENOM" id="CLU_131305_0_0_2"/>
<name>D2S1U6_HALTV</name>
<feature type="domain" description="DUF7344" evidence="1">
    <location>
        <begin position="7"/>
        <end position="85"/>
    </location>
</feature>
<geneLocation type="plasmid" evidence="2 3">
    <name>pHTUR02</name>
</geneLocation>
<dbReference type="RefSeq" id="WP_012945587.1">
    <property type="nucleotide sequence ID" value="NC_013745.1"/>
</dbReference>
<evidence type="ECO:0000313" key="3">
    <source>
        <dbReference type="Proteomes" id="UP000001903"/>
    </source>
</evidence>
<dbReference type="EMBL" id="CP001862">
    <property type="protein sequence ID" value="ADB63343.1"/>
    <property type="molecule type" value="Genomic_DNA"/>
</dbReference>
<sequence>MKKTKAFHLLASADRQLILHELVNREGEASVDELSQQVAARRHRISPETISSNKIERAKVRLVHTHLRQLVGMNIINVDWNEKTVAFSNDEETDRLFEAAEELESWPPDDFLESPYHN</sequence>
<keyword evidence="3" id="KW-1185">Reference proteome</keyword>
<reference evidence="2 3" key="1">
    <citation type="journal article" date="2010" name="Stand. Genomic Sci.">
        <title>Complete genome sequence of Haloterrigena turkmenica type strain (4k).</title>
        <authorList>
            <person name="Saunders E."/>
            <person name="Tindall B.J."/>
            <person name="Fahnrich R."/>
            <person name="Lapidus A."/>
            <person name="Copeland A."/>
            <person name="Del Rio T.G."/>
            <person name="Lucas S."/>
            <person name="Chen F."/>
            <person name="Tice H."/>
            <person name="Cheng J.F."/>
            <person name="Han C."/>
            <person name="Detter J.C."/>
            <person name="Bruce D."/>
            <person name="Goodwin L."/>
            <person name="Chain P."/>
            <person name="Pitluck S."/>
            <person name="Pati A."/>
            <person name="Ivanova N."/>
            <person name="Mavromatis K."/>
            <person name="Chen A."/>
            <person name="Palaniappan K."/>
            <person name="Land M."/>
            <person name="Hauser L."/>
            <person name="Chang Y.J."/>
            <person name="Jeffries C.D."/>
            <person name="Brettin T."/>
            <person name="Rohde M."/>
            <person name="Goker M."/>
            <person name="Bristow J."/>
            <person name="Eisen J.A."/>
            <person name="Markowitz V."/>
            <person name="Hugenholtz P."/>
            <person name="Klenk H.P."/>
            <person name="Kyrpides N.C."/>
        </authorList>
    </citation>
    <scope>NUCLEOTIDE SEQUENCE [LARGE SCALE GENOMIC DNA]</scope>
    <source>
        <strain evidence="3">ATCC 51198 / DSM 5511 / JCM 9101 / NCIMB 13204 / VKM B-1734 / 4k</strain>
    </source>
</reference>
<organism evidence="2 3">
    <name type="scientific">Haloterrigena turkmenica (strain ATCC 51198 / DSM 5511 / JCM 9101 / NCIMB 13204 / VKM B-1734 / 4k)</name>
    <name type="common">Halococcus turkmenicus</name>
    <dbReference type="NCBI Taxonomy" id="543526"/>
    <lineage>
        <taxon>Archaea</taxon>
        <taxon>Methanobacteriati</taxon>
        <taxon>Methanobacteriota</taxon>
        <taxon>Stenosarchaea group</taxon>
        <taxon>Halobacteria</taxon>
        <taxon>Halobacteriales</taxon>
        <taxon>Natrialbaceae</taxon>
        <taxon>Haloterrigena</taxon>
    </lineage>
</organism>
<dbReference type="GeneID" id="31787646"/>
<dbReference type="InterPro" id="IPR055768">
    <property type="entry name" value="DUF7344"/>
</dbReference>
<evidence type="ECO:0000313" key="2">
    <source>
        <dbReference type="EMBL" id="ADB63343.1"/>
    </source>
</evidence>
<dbReference type="OrthoDB" id="155703at2157"/>